<dbReference type="InterPro" id="IPR046623">
    <property type="entry name" value="DUF6536"/>
</dbReference>
<reference evidence="4" key="1">
    <citation type="journal article" date="2020" name="Phytopathology">
        <title>Genome Sequence Resources of Colletotrichum truncatum, C. plurivorum, C. musicola, and C. sojae: Four Species Pathogenic to Soybean (Glycine max).</title>
        <authorList>
            <person name="Rogerio F."/>
            <person name="Boufleur T.R."/>
            <person name="Ciampi-Guillardi M."/>
            <person name="Sukno S.A."/>
            <person name="Thon M.R."/>
            <person name="Massola Junior N.S."/>
            <person name="Baroncelli R."/>
        </authorList>
    </citation>
    <scope>NUCLEOTIDE SEQUENCE</scope>
    <source>
        <strain evidence="4">LFN00145</strain>
    </source>
</reference>
<accession>A0A8H6NDN9</accession>
<proteinExistence type="predicted"/>
<feature type="transmembrane region" description="Helical" evidence="2">
    <location>
        <begin position="138"/>
        <end position="162"/>
    </location>
</feature>
<dbReference type="AlphaFoldDB" id="A0A8H6NDN9"/>
<dbReference type="EMBL" id="WIGO01000104">
    <property type="protein sequence ID" value="KAF6829712.1"/>
    <property type="molecule type" value="Genomic_DNA"/>
</dbReference>
<keyword evidence="5" id="KW-1185">Reference proteome</keyword>
<feature type="transmembrane region" description="Helical" evidence="2">
    <location>
        <begin position="626"/>
        <end position="655"/>
    </location>
</feature>
<gene>
    <name evidence="4" type="ORF">CPLU01_07794</name>
</gene>
<evidence type="ECO:0000256" key="1">
    <source>
        <dbReference type="SAM" id="MobiDB-lite"/>
    </source>
</evidence>
<feature type="transmembrane region" description="Helical" evidence="2">
    <location>
        <begin position="480"/>
        <end position="503"/>
    </location>
</feature>
<keyword evidence="2" id="KW-1133">Transmembrane helix</keyword>
<feature type="region of interest" description="Disordered" evidence="1">
    <location>
        <begin position="755"/>
        <end position="778"/>
    </location>
</feature>
<evidence type="ECO:0000313" key="4">
    <source>
        <dbReference type="EMBL" id="KAF6829712.1"/>
    </source>
</evidence>
<dbReference type="Pfam" id="PF20163">
    <property type="entry name" value="DUF6536"/>
    <property type="match status" value="1"/>
</dbReference>
<name>A0A8H6NDN9_9PEZI</name>
<dbReference type="Proteomes" id="UP000654918">
    <property type="component" value="Unassembled WGS sequence"/>
</dbReference>
<comment type="caution">
    <text evidence="4">The sequence shown here is derived from an EMBL/GenBank/DDBJ whole genome shotgun (WGS) entry which is preliminary data.</text>
</comment>
<evidence type="ECO:0000313" key="5">
    <source>
        <dbReference type="Proteomes" id="UP000654918"/>
    </source>
</evidence>
<keyword evidence="2" id="KW-0472">Membrane</keyword>
<organism evidence="4 5">
    <name type="scientific">Colletotrichum plurivorum</name>
    <dbReference type="NCBI Taxonomy" id="2175906"/>
    <lineage>
        <taxon>Eukaryota</taxon>
        <taxon>Fungi</taxon>
        <taxon>Dikarya</taxon>
        <taxon>Ascomycota</taxon>
        <taxon>Pezizomycotina</taxon>
        <taxon>Sordariomycetes</taxon>
        <taxon>Hypocreomycetidae</taxon>
        <taxon>Glomerellales</taxon>
        <taxon>Glomerellaceae</taxon>
        <taxon>Colletotrichum</taxon>
        <taxon>Colletotrichum orchidearum species complex</taxon>
    </lineage>
</organism>
<dbReference type="PANTHER" id="PTHR35395:SF1">
    <property type="entry name" value="DUF6536 DOMAIN-CONTAINING PROTEIN"/>
    <property type="match status" value="1"/>
</dbReference>
<sequence>MSLMPSFLRKSRLARSLRSLPDGWRRMAFVNVALMSTVLLALIGIFGAAVSETGGDLRQSWKFHESDCQTGHAKITNTLLHLLINILSTIVLMSSNFFMQVLNAPSPQEVDAAHTSGMWLDIGIPSWRNAFHLSRFKLVLWLSLALTSVPIHVLFNGSVFLMDSRMDDFHMTVSSESFLDGGPYFLPGASLHTRETYIDGLGDQAPLPTFKDLAGPGLEDSVYAINVSETAARASEWKRLEAEECLEIYGSCVGLQAYRNVVVVAEGPSWTRSDVWNVTPAADELWEPIVPRDQPNTLWSSVQCTMSGFANASWAGCRSSCRHVTNLGLLPVIRHWNWDNDLQDAHSQGGWDSILYCRAELRHQACAVALSKPLLFAVILSVLLKVVICVVVLRVLGSREPLVTLGDAIAYFISNQKDDELAFGLLTQRILRTRGLKTTSADGKTKRTMLEPLGPRQWVIERHGKIGNHHRRACAVPRTVWVTTHVIFFLGLAGATGCFIMQIRDGMRLHLLPVFDAIEAANRLRPIGKSLTFIYSTLVVNAPHLFLSLWYLALNACITRLEMAREWGLFSEKFCPLRVTHPNISLITFSVASHWLVSNALSILVSEGTYYQSSDVYQSDPISLPQGAVVMICTAALPLLILISLFVMQMVLLWAMATEPLRGPTLVVGFNSLALAAACRVSPLAKIPADLGDRNDEQDAELDELMPRSNEGSGAEESLETSGSKNMAHYRLKWGEVEMPEDWYGRPEHAQAPERVGHLSFGTVLDDPQPPVEGRWYN</sequence>
<evidence type="ECO:0000259" key="3">
    <source>
        <dbReference type="Pfam" id="PF20163"/>
    </source>
</evidence>
<feature type="transmembrane region" description="Helical" evidence="2">
    <location>
        <begin position="586"/>
        <end position="606"/>
    </location>
</feature>
<dbReference type="PANTHER" id="PTHR35395">
    <property type="entry name" value="DUF6536 DOMAIN-CONTAINING PROTEIN"/>
    <property type="match status" value="1"/>
</dbReference>
<feature type="domain" description="DUF6536" evidence="3">
    <location>
        <begin position="24"/>
        <end position="179"/>
    </location>
</feature>
<feature type="transmembrane region" description="Helical" evidence="2">
    <location>
        <begin position="374"/>
        <end position="396"/>
    </location>
</feature>
<feature type="transmembrane region" description="Helical" evidence="2">
    <location>
        <begin position="75"/>
        <end position="98"/>
    </location>
</feature>
<protein>
    <recommendedName>
        <fullName evidence="3">DUF6536 domain-containing protein</fullName>
    </recommendedName>
</protein>
<feature type="transmembrane region" description="Helical" evidence="2">
    <location>
        <begin position="533"/>
        <end position="553"/>
    </location>
</feature>
<evidence type="ECO:0000256" key="2">
    <source>
        <dbReference type="SAM" id="Phobius"/>
    </source>
</evidence>
<keyword evidence="2" id="KW-0812">Transmembrane</keyword>